<dbReference type="SUPFAM" id="SSF51905">
    <property type="entry name" value="FAD/NAD(P)-binding domain"/>
    <property type="match status" value="1"/>
</dbReference>
<keyword evidence="11" id="KW-1185">Reference proteome</keyword>
<accession>A0A8J2YIU6</accession>
<dbReference type="PRINTS" id="PR00420">
    <property type="entry name" value="RNGMNOXGNASE"/>
</dbReference>
<dbReference type="Proteomes" id="UP000602745">
    <property type="component" value="Unassembled WGS sequence"/>
</dbReference>
<comment type="similarity">
    <text evidence="3">Belongs to the UbiH/COQ6 family.</text>
</comment>
<dbReference type="InterPro" id="IPR051205">
    <property type="entry name" value="UbiH/COQ6_monooxygenase"/>
</dbReference>
<evidence type="ECO:0000256" key="3">
    <source>
        <dbReference type="ARBA" id="ARBA00005349"/>
    </source>
</evidence>
<evidence type="ECO:0000256" key="6">
    <source>
        <dbReference type="ARBA" id="ARBA00023002"/>
    </source>
</evidence>
<evidence type="ECO:0000313" key="11">
    <source>
        <dbReference type="Proteomes" id="UP000602745"/>
    </source>
</evidence>
<evidence type="ECO:0000256" key="8">
    <source>
        <dbReference type="SAM" id="Phobius"/>
    </source>
</evidence>
<feature type="transmembrane region" description="Helical" evidence="8">
    <location>
        <begin position="52"/>
        <end position="72"/>
    </location>
</feature>
<proteinExistence type="inferred from homology"/>
<dbReference type="GO" id="GO:0016705">
    <property type="term" value="F:oxidoreductase activity, acting on paired donors, with incorporation or reduction of molecular oxygen"/>
    <property type="evidence" value="ECO:0007669"/>
    <property type="project" value="InterPro"/>
</dbReference>
<evidence type="ECO:0000256" key="2">
    <source>
        <dbReference type="ARBA" id="ARBA00004749"/>
    </source>
</evidence>
<dbReference type="GO" id="GO:0006744">
    <property type="term" value="P:ubiquinone biosynthetic process"/>
    <property type="evidence" value="ECO:0007669"/>
    <property type="project" value="UniProtKB-UniPathway"/>
</dbReference>
<dbReference type="NCBIfam" id="TIGR01988">
    <property type="entry name" value="Ubi-OHases"/>
    <property type="match status" value="1"/>
</dbReference>
<reference evidence="10" key="2">
    <citation type="submission" date="2020-09" db="EMBL/GenBank/DDBJ databases">
        <authorList>
            <person name="Sun Q."/>
            <person name="Sedlacek I."/>
        </authorList>
    </citation>
    <scope>NUCLEOTIDE SEQUENCE</scope>
    <source>
        <strain evidence="10">CCM 7684</strain>
    </source>
</reference>
<dbReference type="RefSeq" id="WP_188409934.1">
    <property type="nucleotide sequence ID" value="NZ_BMCP01000002.1"/>
</dbReference>
<feature type="transmembrane region" description="Helical" evidence="8">
    <location>
        <begin position="12"/>
        <end position="32"/>
    </location>
</feature>
<gene>
    <name evidence="10" type="ORF">GCM10007276_23800</name>
</gene>
<keyword evidence="8" id="KW-1133">Transmembrane helix</keyword>
<comment type="pathway">
    <text evidence="2">Cofactor biosynthesis; ubiquinone biosynthesis.</text>
</comment>
<comment type="caution">
    <text evidence="10">The sequence shown here is derived from an EMBL/GenBank/DDBJ whole genome shotgun (WGS) entry which is preliminary data.</text>
</comment>
<evidence type="ECO:0000256" key="1">
    <source>
        <dbReference type="ARBA" id="ARBA00001974"/>
    </source>
</evidence>
<keyword evidence="8" id="KW-0472">Membrane</keyword>
<dbReference type="Pfam" id="PF01494">
    <property type="entry name" value="FAD_binding_3"/>
    <property type="match status" value="1"/>
</dbReference>
<sequence>MRIDTSSPPHPSPVVILGGGPTGLIAAALLGAQNIDVTLVAPPAPDDPRTTALMAGSLQVLATIGIWPALSGRAAPLRHLRMVDATRRLFRAPEVTFHAAEVGLEAFGWNIPNVELTGALRERIAAMPSIRTLSTKAAAVTPDEDGVRIALEGGEQLYARLVIAADGRRSLSREAAGVDSRCWQYRQAALALSLRHDRPHNDTSTEFHTESGPFTLVPLPGNRSSLVAGLRPDDAERLKALDADALGAELTTRSHNILGRLEPDGPCGVFPLGASVVTQFGARRIALVGEAAHLLPPIGAQGLNLGVRDAEAIATVAAQAIRLGADPGKPAVLSAYGSARRRDVWPRTIAVDALNRSLLAGFIPSDMARGLGLRLIAGIAPIRKFAMRAGIGAR</sequence>
<keyword evidence="7" id="KW-0503">Monooxygenase</keyword>
<dbReference type="GO" id="GO:0071949">
    <property type="term" value="F:FAD binding"/>
    <property type="evidence" value="ECO:0007669"/>
    <property type="project" value="InterPro"/>
</dbReference>
<keyword evidence="5" id="KW-0274">FAD</keyword>
<reference evidence="10" key="1">
    <citation type="journal article" date="2014" name="Int. J. Syst. Evol. Microbiol.">
        <title>Complete genome sequence of Corynebacterium casei LMG S-19264T (=DSM 44701T), isolated from a smear-ripened cheese.</title>
        <authorList>
            <consortium name="US DOE Joint Genome Institute (JGI-PGF)"/>
            <person name="Walter F."/>
            <person name="Albersmeier A."/>
            <person name="Kalinowski J."/>
            <person name="Ruckert C."/>
        </authorList>
    </citation>
    <scope>NUCLEOTIDE SEQUENCE</scope>
    <source>
        <strain evidence="10">CCM 7684</strain>
    </source>
</reference>
<evidence type="ECO:0000256" key="5">
    <source>
        <dbReference type="ARBA" id="ARBA00022827"/>
    </source>
</evidence>
<protein>
    <submittedName>
        <fullName evidence="10">2-octaprenyl-6-methoxyphenyl hydroxylase</fullName>
    </submittedName>
</protein>
<keyword evidence="6" id="KW-0560">Oxidoreductase</keyword>
<dbReference type="GO" id="GO:0004497">
    <property type="term" value="F:monooxygenase activity"/>
    <property type="evidence" value="ECO:0007669"/>
    <property type="project" value="UniProtKB-KW"/>
</dbReference>
<evidence type="ECO:0000256" key="4">
    <source>
        <dbReference type="ARBA" id="ARBA00022630"/>
    </source>
</evidence>
<comment type="cofactor">
    <cofactor evidence="1">
        <name>FAD</name>
        <dbReference type="ChEBI" id="CHEBI:57692"/>
    </cofactor>
</comment>
<keyword evidence="8" id="KW-0812">Transmembrane</keyword>
<evidence type="ECO:0000313" key="10">
    <source>
        <dbReference type="EMBL" id="GGE45806.1"/>
    </source>
</evidence>
<evidence type="ECO:0000256" key="7">
    <source>
        <dbReference type="ARBA" id="ARBA00023033"/>
    </source>
</evidence>
<evidence type="ECO:0000259" key="9">
    <source>
        <dbReference type="Pfam" id="PF01494"/>
    </source>
</evidence>
<dbReference type="NCBIfam" id="NF005691">
    <property type="entry name" value="PRK07494.1"/>
    <property type="match status" value="1"/>
</dbReference>
<name>A0A8J2YIU6_9RHOB</name>
<dbReference type="PANTHER" id="PTHR43876">
    <property type="entry name" value="UBIQUINONE BIOSYNTHESIS MONOOXYGENASE COQ6, MITOCHONDRIAL"/>
    <property type="match status" value="1"/>
</dbReference>
<dbReference type="Gene3D" id="3.50.50.60">
    <property type="entry name" value="FAD/NAD(P)-binding domain"/>
    <property type="match status" value="2"/>
</dbReference>
<organism evidence="10 11">
    <name type="scientific">Agaricicola taiwanensis</name>
    <dbReference type="NCBI Taxonomy" id="591372"/>
    <lineage>
        <taxon>Bacteria</taxon>
        <taxon>Pseudomonadati</taxon>
        <taxon>Pseudomonadota</taxon>
        <taxon>Alphaproteobacteria</taxon>
        <taxon>Rhodobacterales</taxon>
        <taxon>Paracoccaceae</taxon>
        <taxon>Agaricicola</taxon>
    </lineage>
</organism>
<dbReference type="AlphaFoldDB" id="A0A8J2YIU6"/>
<feature type="domain" description="FAD-binding" evidence="9">
    <location>
        <begin position="13"/>
        <end position="345"/>
    </location>
</feature>
<dbReference type="UniPathway" id="UPA00232"/>
<dbReference type="EMBL" id="BMCP01000002">
    <property type="protein sequence ID" value="GGE45806.1"/>
    <property type="molecule type" value="Genomic_DNA"/>
</dbReference>
<dbReference type="InterPro" id="IPR036188">
    <property type="entry name" value="FAD/NAD-bd_sf"/>
</dbReference>
<dbReference type="InterPro" id="IPR010971">
    <property type="entry name" value="UbiH/COQ6"/>
</dbReference>
<keyword evidence="4" id="KW-0285">Flavoprotein</keyword>
<dbReference type="PANTHER" id="PTHR43876:SF7">
    <property type="entry name" value="UBIQUINONE BIOSYNTHESIS MONOOXYGENASE COQ6, MITOCHONDRIAL"/>
    <property type="match status" value="1"/>
</dbReference>
<dbReference type="InterPro" id="IPR002938">
    <property type="entry name" value="FAD-bd"/>
</dbReference>